<keyword evidence="3" id="KW-1185">Reference proteome</keyword>
<keyword evidence="1" id="KW-1133">Transmembrane helix</keyword>
<reference evidence="3" key="1">
    <citation type="submission" date="2015-03" db="EMBL/GenBank/DDBJ databases">
        <authorList>
            <person name="Nijsse Bart"/>
        </authorList>
    </citation>
    <scope>NUCLEOTIDE SEQUENCE [LARGE SCALE GENOMIC DNA]</scope>
</reference>
<dbReference type="EMBL" id="CTRP01000004">
    <property type="protein sequence ID" value="CQR71485.1"/>
    <property type="molecule type" value="Genomic_DNA"/>
</dbReference>
<evidence type="ECO:0000313" key="2">
    <source>
        <dbReference type="EMBL" id="CQR71485.1"/>
    </source>
</evidence>
<evidence type="ECO:0000256" key="1">
    <source>
        <dbReference type="SAM" id="Phobius"/>
    </source>
</evidence>
<organism evidence="2 3">
    <name type="scientific">Sporomusa ovata</name>
    <dbReference type="NCBI Taxonomy" id="2378"/>
    <lineage>
        <taxon>Bacteria</taxon>
        <taxon>Bacillati</taxon>
        <taxon>Bacillota</taxon>
        <taxon>Negativicutes</taxon>
        <taxon>Selenomonadales</taxon>
        <taxon>Sporomusaceae</taxon>
        <taxon>Sporomusa</taxon>
    </lineage>
</organism>
<dbReference type="RefSeq" id="WP_021167581.1">
    <property type="nucleotide sequence ID" value="NZ_CTRP01000004.1"/>
</dbReference>
<proteinExistence type="predicted"/>
<protein>
    <recommendedName>
        <fullName evidence="4">Magnesium transporter MgtE intracellular domain-containing protein</fullName>
    </recommendedName>
</protein>
<feature type="transmembrane region" description="Helical" evidence="1">
    <location>
        <begin position="39"/>
        <end position="60"/>
    </location>
</feature>
<accession>A0A0U1KW23</accession>
<sequence>MAEKPKTPATKTKQASIVAPKTVPEAEVPKPKFSGIFKVLSILVALCILIAIGFAAGVYLKVIDLEKLTRDANLSQYPVVARFFPKTNFEPVELEEDVAANQPIAQGDPKQAQLPATSLLPTPQLPGSTIITKEELEKQDKIKRQEEAKRTSKLARLYGGMKPEAAVAIMKELDDPTVISILGKMEEEQVSKILALFDSTRAARITQDMLRGQPQVPKL</sequence>
<dbReference type="AlphaFoldDB" id="A0A0U1KW23"/>
<gene>
    <name evidence="2" type="ORF">SpAn4DRAFT_3990</name>
</gene>
<keyword evidence="1" id="KW-0812">Transmembrane</keyword>
<dbReference type="Proteomes" id="UP000049855">
    <property type="component" value="Unassembled WGS sequence"/>
</dbReference>
<dbReference type="SUPFAM" id="SSF158791">
    <property type="entry name" value="MgtE N-terminal domain-like"/>
    <property type="match status" value="1"/>
</dbReference>
<evidence type="ECO:0008006" key="4">
    <source>
        <dbReference type="Google" id="ProtNLM"/>
    </source>
</evidence>
<name>A0A0U1KW23_9FIRM</name>
<keyword evidence="1" id="KW-0472">Membrane</keyword>
<evidence type="ECO:0000313" key="3">
    <source>
        <dbReference type="Proteomes" id="UP000049855"/>
    </source>
</evidence>